<sequence>MIGRLRAFFPLWQGANGCTNPDELAVEVTRLEQKSTSLGRVVRWREQVTKAETMREGARREKECVEQILNSKTVELSRKTLDCVKLQEMSLMLAKEFAAQKLSTNMNLQEEETLELASHGNHGNIENAVDILTRCLILRNKSYKELMVQCNLVGRSESHL</sequence>
<dbReference type="PANTHER" id="PTHR47344">
    <property type="entry name" value="RING ZINC FINGER PROTEIN-RELATED"/>
    <property type="match status" value="1"/>
</dbReference>
<protein>
    <submittedName>
        <fullName evidence="1">Uncharacterized protein</fullName>
    </submittedName>
</protein>
<evidence type="ECO:0000313" key="1">
    <source>
        <dbReference type="EMBL" id="KAG8051327.1"/>
    </source>
</evidence>
<evidence type="ECO:0000313" key="2">
    <source>
        <dbReference type="Proteomes" id="UP000729402"/>
    </source>
</evidence>
<dbReference type="OrthoDB" id="8062037at2759"/>
<reference evidence="1" key="2">
    <citation type="submission" date="2021-02" db="EMBL/GenBank/DDBJ databases">
        <authorList>
            <person name="Kimball J.A."/>
            <person name="Haas M.W."/>
            <person name="Macchietto M."/>
            <person name="Kono T."/>
            <person name="Duquette J."/>
            <person name="Shao M."/>
        </authorList>
    </citation>
    <scope>NUCLEOTIDE SEQUENCE</scope>
    <source>
        <tissue evidence="1">Fresh leaf tissue</tissue>
    </source>
</reference>
<organism evidence="1 2">
    <name type="scientific">Zizania palustris</name>
    <name type="common">Northern wild rice</name>
    <dbReference type="NCBI Taxonomy" id="103762"/>
    <lineage>
        <taxon>Eukaryota</taxon>
        <taxon>Viridiplantae</taxon>
        <taxon>Streptophyta</taxon>
        <taxon>Embryophyta</taxon>
        <taxon>Tracheophyta</taxon>
        <taxon>Spermatophyta</taxon>
        <taxon>Magnoliopsida</taxon>
        <taxon>Liliopsida</taxon>
        <taxon>Poales</taxon>
        <taxon>Poaceae</taxon>
        <taxon>BOP clade</taxon>
        <taxon>Oryzoideae</taxon>
        <taxon>Oryzeae</taxon>
        <taxon>Zizaniinae</taxon>
        <taxon>Zizania</taxon>
    </lineage>
</organism>
<dbReference type="Proteomes" id="UP000729402">
    <property type="component" value="Unassembled WGS sequence"/>
</dbReference>
<accession>A0A8J5RM81</accession>
<keyword evidence="2" id="KW-1185">Reference proteome</keyword>
<dbReference type="EMBL" id="JAAALK010000289">
    <property type="protein sequence ID" value="KAG8051327.1"/>
    <property type="molecule type" value="Genomic_DNA"/>
</dbReference>
<dbReference type="AlphaFoldDB" id="A0A8J5RM81"/>
<reference evidence="1" key="1">
    <citation type="journal article" date="2021" name="bioRxiv">
        <title>Whole Genome Assembly and Annotation of Northern Wild Rice, Zizania palustris L., Supports a Whole Genome Duplication in the Zizania Genus.</title>
        <authorList>
            <person name="Haas M."/>
            <person name="Kono T."/>
            <person name="Macchietto M."/>
            <person name="Millas R."/>
            <person name="McGilp L."/>
            <person name="Shao M."/>
            <person name="Duquette J."/>
            <person name="Hirsch C.N."/>
            <person name="Kimball J."/>
        </authorList>
    </citation>
    <scope>NUCLEOTIDE SEQUENCE</scope>
    <source>
        <tissue evidence="1">Fresh leaf tissue</tissue>
    </source>
</reference>
<comment type="caution">
    <text evidence="1">The sequence shown here is derived from an EMBL/GenBank/DDBJ whole genome shotgun (WGS) entry which is preliminary data.</text>
</comment>
<gene>
    <name evidence="1" type="ORF">GUJ93_ZPchr0009g1568</name>
</gene>
<proteinExistence type="predicted"/>
<name>A0A8J5RM81_ZIZPA</name>
<dbReference type="PANTHER" id="PTHR47344:SF1">
    <property type="entry name" value="RING ZINC FINGER PROTEIN-RELATED"/>
    <property type="match status" value="1"/>
</dbReference>